<keyword evidence="2" id="KW-0479">Metal-binding</keyword>
<accession>A0A1S2LE72</accession>
<dbReference type="GO" id="GO:0046872">
    <property type="term" value="F:metal ion binding"/>
    <property type="evidence" value="ECO:0007669"/>
    <property type="project" value="UniProtKB-KW"/>
</dbReference>
<dbReference type="SUPFAM" id="SSF56529">
    <property type="entry name" value="FAH"/>
    <property type="match status" value="1"/>
</dbReference>
<dbReference type="InterPro" id="IPR036663">
    <property type="entry name" value="Fumarylacetoacetase_C_sf"/>
</dbReference>
<keyword evidence="5" id="KW-1185">Reference proteome</keyword>
<dbReference type="PANTHER" id="PTHR11820">
    <property type="entry name" value="ACYLPYRUVASE"/>
    <property type="match status" value="1"/>
</dbReference>
<organism evidence="4 5">
    <name type="scientific">Anaerobacillus alkalilacustris</name>
    <dbReference type="NCBI Taxonomy" id="393763"/>
    <lineage>
        <taxon>Bacteria</taxon>
        <taxon>Bacillati</taxon>
        <taxon>Bacillota</taxon>
        <taxon>Bacilli</taxon>
        <taxon>Bacillales</taxon>
        <taxon>Bacillaceae</taxon>
        <taxon>Anaerobacillus</taxon>
    </lineage>
</organism>
<evidence type="ECO:0000256" key="1">
    <source>
        <dbReference type="ARBA" id="ARBA00010211"/>
    </source>
</evidence>
<dbReference type="InterPro" id="IPR011234">
    <property type="entry name" value="Fumarylacetoacetase-like_C"/>
</dbReference>
<evidence type="ECO:0000259" key="3">
    <source>
        <dbReference type="Pfam" id="PF01557"/>
    </source>
</evidence>
<evidence type="ECO:0000256" key="2">
    <source>
        <dbReference type="ARBA" id="ARBA00022723"/>
    </source>
</evidence>
<dbReference type="Pfam" id="PF01557">
    <property type="entry name" value="FAA_hydrolase"/>
    <property type="match status" value="1"/>
</dbReference>
<sequence length="195" mass="21327">MGKIIGVGPHYKCLLESKGLTLADKPFIFIKPMSSMIKTGAKIEIPPNVDKVMSEVEIAIKINKTVRDISVEDVSNLSVIGGYAICNDVTAVGEDLPSLGKLFDSFTPIGEFFPVQYPSEIKIESYLNGELQQSAYAFDMGYSFAYLVAYISSLFTLEEGDIILTGTPVNAFEIKKGDTVELRSPQLLTLVNTVE</sequence>
<evidence type="ECO:0000313" key="4">
    <source>
        <dbReference type="EMBL" id="OIJ10809.1"/>
    </source>
</evidence>
<evidence type="ECO:0000313" key="5">
    <source>
        <dbReference type="Proteomes" id="UP000179524"/>
    </source>
</evidence>
<gene>
    <name evidence="4" type="ORF">BKP37_17255</name>
</gene>
<dbReference type="EMBL" id="MLQR01000048">
    <property type="protein sequence ID" value="OIJ10809.1"/>
    <property type="molecule type" value="Genomic_DNA"/>
</dbReference>
<dbReference type="Proteomes" id="UP000179524">
    <property type="component" value="Unassembled WGS sequence"/>
</dbReference>
<name>A0A1S2LE72_9BACI</name>
<proteinExistence type="inferred from homology"/>
<dbReference type="RefSeq" id="WP_071310867.1">
    <property type="nucleotide sequence ID" value="NZ_MLQR01000048.1"/>
</dbReference>
<reference evidence="4 5" key="1">
    <citation type="submission" date="2016-10" db="EMBL/GenBank/DDBJ databases">
        <title>Draft genome sequences of four alkaliphilic bacteria belonging to the Anaerobacillus genus.</title>
        <authorList>
            <person name="Bassil N.M."/>
            <person name="Lloyd J.R."/>
        </authorList>
    </citation>
    <scope>NUCLEOTIDE SEQUENCE [LARGE SCALE GENOMIC DNA]</scope>
    <source>
        <strain evidence="4 5">DSM 18345</strain>
    </source>
</reference>
<dbReference type="OrthoDB" id="9805307at2"/>
<dbReference type="AlphaFoldDB" id="A0A1S2LE72"/>
<dbReference type="Gene3D" id="3.90.850.10">
    <property type="entry name" value="Fumarylacetoacetase-like, C-terminal domain"/>
    <property type="match status" value="1"/>
</dbReference>
<comment type="similarity">
    <text evidence="1">Belongs to the FAH family.</text>
</comment>
<feature type="domain" description="Fumarylacetoacetase-like C-terminal" evidence="3">
    <location>
        <begin position="24"/>
        <end position="194"/>
    </location>
</feature>
<comment type="caution">
    <text evidence="4">The sequence shown here is derived from an EMBL/GenBank/DDBJ whole genome shotgun (WGS) entry which is preliminary data.</text>
</comment>
<dbReference type="PANTHER" id="PTHR11820:SF7">
    <property type="entry name" value="ACYLPYRUVASE FAHD1, MITOCHONDRIAL"/>
    <property type="match status" value="1"/>
</dbReference>
<protein>
    <recommendedName>
        <fullName evidence="3">Fumarylacetoacetase-like C-terminal domain-containing protein</fullName>
    </recommendedName>
</protein>
<dbReference type="GO" id="GO:0018773">
    <property type="term" value="F:acetylpyruvate hydrolase activity"/>
    <property type="evidence" value="ECO:0007669"/>
    <property type="project" value="TreeGrafter"/>
</dbReference>